<keyword evidence="1" id="KW-1133">Transmembrane helix</keyword>
<feature type="transmembrane region" description="Helical" evidence="1">
    <location>
        <begin position="6"/>
        <end position="28"/>
    </location>
</feature>
<organism evidence="2 3">
    <name type="scientific">Levilactobacillus fujinensis</name>
    <dbReference type="NCBI Taxonomy" id="2486024"/>
    <lineage>
        <taxon>Bacteria</taxon>
        <taxon>Bacillati</taxon>
        <taxon>Bacillota</taxon>
        <taxon>Bacilli</taxon>
        <taxon>Lactobacillales</taxon>
        <taxon>Lactobacillaceae</taxon>
        <taxon>Levilactobacillus</taxon>
    </lineage>
</organism>
<protein>
    <submittedName>
        <fullName evidence="2">Uncharacterized protein</fullName>
    </submittedName>
</protein>
<reference evidence="3" key="1">
    <citation type="journal article" date="2019" name="Int. J. Syst. Evol. Microbiol.">
        <title>The Global Catalogue of Microorganisms (GCM) 10K type strain sequencing project: providing services to taxonomists for standard genome sequencing and annotation.</title>
        <authorList>
            <consortium name="The Broad Institute Genomics Platform"/>
            <consortium name="The Broad Institute Genome Sequencing Center for Infectious Disease"/>
            <person name="Wu L."/>
            <person name="Ma J."/>
        </authorList>
    </citation>
    <scope>NUCLEOTIDE SEQUENCE [LARGE SCALE GENOMIC DNA]</scope>
    <source>
        <strain evidence="3">CCM 8908</strain>
    </source>
</reference>
<proteinExistence type="predicted"/>
<dbReference type="RefSeq" id="WP_191988766.1">
    <property type="nucleotide sequence ID" value="NZ_RHNX01000032.1"/>
</dbReference>
<dbReference type="Proteomes" id="UP001596283">
    <property type="component" value="Unassembled WGS sequence"/>
</dbReference>
<evidence type="ECO:0000313" key="2">
    <source>
        <dbReference type="EMBL" id="MFC6261516.1"/>
    </source>
</evidence>
<comment type="caution">
    <text evidence="2">The sequence shown here is derived from an EMBL/GenBank/DDBJ whole genome shotgun (WGS) entry which is preliminary data.</text>
</comment>
<evidence type="ECO:0000256" key="1">
    <source>
        <dbReference type="SAM" id="Phobius"/>
    </source>
</evidence>
<accession>A0ABW1THQ2</accession>
<sequence length="52" mass="6158">MTWSHWFVTPAFTSLFFLLGVLTLYWFVTNQLIHTMKKKGKHPNIEKGYTPT</sequence>
<keyword evidence="3" id="KW-1185">Reference proteome</keyword>
<keyword evidence="1" id="KW-0812">Transmembrane</keyword>
<gene>
    <name evidence="2" type="ORF">ACFP1C_11225</name>
</gene>
<evidence type="ECO:0000313" key="3">
    <source>
        <dbReference type="Proteomes" id="UP001596283"/>
    </source>
</evidence>
<keyword evidence="1" id="KW-0472">Membrane</keyword>
<dbReference type="EMBL" id="JBHSSI010000066">
    <property type="protein sequence ID" value="MFC6261516.1"/>
    <property type="molecule type" value="Genomic_DNA"/>
</dbReference>
<name>A0ABW1THQ2_9LACO</name>